<dbReference type="GeneID" id="63707651"/>
<dbReference type="CDD" id="cd00590">
    <property type="entry name" value="RRM_SF"/>
    <property type="match status" value="1"/>
</dbReference>
<feature type="region of interest" description="Disordered" evidence="2">
    <location>
        <begin position="551"/>
        <end position="628"/>
    </location>
</feature>
<feature type="region of interest" description="Disordered" evidence="2">
    <location>
        <begin position="649"/>
        <end position="826"/>
    </location>
</feature>
<feature type="compositionally biased region" description="Polar residues" evidence="2">
    <location>
        <begin position="877"/>
        <end position="888"/>
    </location>
</feature>
<feature type="compositionally biased region" description="Polar residues" evidence="2">
    <location>
        <begin position="667"/>
        <end position="686"/>
    </location>
</feature>
<feature type="compositionally biased region" description="Low complexity" evidence="2">
    <location>
        <begin position="611"/>
        <end position="624"/>
    </location>
</feature>
<evidence type="ECO:0000313" key="5">
    <source>
        <dbReference type="Proteomes" id="UP000070168"/>
    </source>
</evidence>
<feature type="compositionally biased region" description="Basic and acidic residues" evidence="2">
    <location>
        <begin position="728"/>
        <end position="737"/>
    </location>
</feature>
<comment type="caution">
    <text evidence="4">The sequence shown here is derived from an EMBL/GenBank/DDBJ whole genome shotgun (WGS) entry which is preliminary data.</text>
</comment>
<keyword evidence="1" id="KW-0694">RNA-binding</keyword>
<feature type="compositionally biased region" description="Low complexity" evidence="2">
    <location>
        <begin position="62"/>
        <end position="75"/>
    </location>
</feature>
<proteinExistence type="predicted"/>
<dbReference type="EMBL" id="LHQR01000069">
    <property type="protein sequence ID" value="KXG45782.1"/>
    <property type="molecule type" value="Genomic_DNA"/>
</dbReference>
<feature type="compositionally biased region" description="Polar residues" evidence="2">
    <location>
        <begin position="559"/>
        <end position="574"/>
    </location>
</feature>
<keyword evidence="5" id="KW-1185">Reference proteome</keyword>
<feature type="region of interest" description="Disordered" evidence="2">
    <location>
        <begin position="279"/>
        <end position="400"/>
    </location>
</feature>
<dbReference type="OrthoDB" id="410044at2759"/>
<dbReference type="GO" id="GO:0003723">
    <property type="term" value="F:RNA binding"/>
    <property type="evidence" value="ECO:0007669"/>
    <property type="project" value="UniProtKB-UniRule"/>
</dbReference>
<feature type="compositionally biased region" description="Polar residues" evidence="2">
    <location>
        <begin position="581"/>
        <end position="591"/>
    </location>
</feature>
<feature type="region of interest" description="Disordered" evidence="2">
    <location>
        <begin position="1"/>
        <end position="100"/>
    </location>
</feature>
<dbReference type="InterPro" id="IPR012677">
    <property type="entry name" value="Nucleotide-bd_a/b_plait_sf"/>
</dbReference>
<reference evidence="4 5" key="1">
    <citation type="journal article" date="2016" name="BMC Genomics">
        <title>Genome sequencing and secondary metabolism of the postharvest pathogen Penicillium griseofulvum.</title>
        <authorList>
            <person name="Banani H."/>
            <person name="Marcet-Houben M."/>
            <person name="Ballester A.R."/>
            <person name="Abbruscato P."/>
            <person name="Gonzalez-Candelas L."/>
            <person name="Gabaldon T."/>
            <person name="Spadaro D."/>
        </authorList>
    </citation>
    <scope>NUCLEOTIDE SEQUENCE [LARGE SCALE GENOMIC DNA]</scope>
    <source>
        <strain evidence="4 5">PG3</strain>
    </source>
</reference>
<dbReference type="PROSITE" id="PS50102">
    <property type="entry name" value="RRM"/>
    <property type="match status" value="1"/>
</dbReference>
<dbReference type="OMA" id="AFQHRKP"/>
<evidence type="ECO:0000256" key="2">
    <source>
        <dbReference type="SAM" id="MobiDB-lite"/>
    </source>
</evidence>
<dbReference type="InterPro" id="IPR000504">
    <property type="entry name" value="RRM_dom"/>
</dbReference>
<feature type="compositionally biased region" description="Basic and acidic residues" evidence="2">
    <location>
        <begin position="687"/>
        <end position="698"/>
    </location>
</feature>
<dbReference type="STRING" id="5078.A0A135L9W5"/>
<evidence type="ECO:0000313" key="4">
    <source>
        <dbReference type="EMBL" id="KXG45782.1"/>
    </source>
</evidence>
<feature type="region of interest" description="Disordered" evidence="2">
    <location>
        <begin position="862"/>
        <end position="888"/>
    </location>
</feature>
<feature type="compositionally biased region" description="Low complexity" evidence="2">
    <location>
        <begin position="332"/>
        <end position="346"/>
    </location>
</feature>
<evidence type="ECO:0000259" key="3">
    <source>
        <dbReference type="PROSITE" id="PS50102"/>
    </source>
</evidence>
<accession>A0A135L9W5</accession>
<protein>
    <submittedName>
        <fullName evidence="4">Nucleotide-binding, alpha-beta plait</fullName>
    </submittedName>
</protein>
<feature type="compositionally biased region" description="Polar residues" evidence="2">
    <location>
        <begin position="352"/>
        <end position="381"/>
    </location>
</feature>
<feature type="compositionally biased region" description="Low complexity" evidence="2">
    <location>
        <begin position="36"/>
        <end position="49"/>
    </location>
</feature>
<evidence type="ECO:0000256" key="1">
    <source>
        <dbReference type="PROSITE-ProRule" id="PRU00176"/>
    </source>
</evidence>
<organism evidence="4 5">
    <name type="scientific">Penicillium patulum</name>
    <name type="common">Penicillium griseofulvum</name>
    <dbReference type="NCBI Taxonomy" id="5078"/>
    <lineage>
        <taxon>Eukaryota</taxon>
        <taxon>Fungi</taxon>
        <taxon>Dikarya</taxon>
        <taxon>Ascomycota</taxon>
        <taxon>Pezizomycotina</taxon>
        <taxon>Eurotiomycetes</taxon>
        <taxon>Eurotiomycetidae</taxon>
        <taxon>Eurotiales</taxon>
        <taxon>Aspergillaceae</taxon>
        <taxon>Penicillium</taxon>
    </lineage>
</organism>
<feature type="compositionally biased region" description="Polar residues" evidence="2">
    <location>
        <begin position="768"/>
        <end position="786"/>
    </location>
</feature>
<dbReference type="RefSeq" id="XP_040644318.1">
    <property type="nucleotide sequence ID" value="XM_040792351.1"/>
</dbReference>
<dbReference type="Pfam" id="PF00076">
    <property type="entry name" value="RRM_1"/>
    <property type="match status" value="1"/>
</dbReference>
<feature type="compositionally biased region" description="Basic and acidic residues" evidence="2">
    <location>
        <begin position="76"/>
        <end position="94"/>
    </location>
</feature>
<dbReference type="Proteomes" id="UP000070168">
    <property type="component" value="Unassembled WGS sequence"/>
</dbReference>
<gene>
    <name evidence="4" type="ORF">PGRI_046380</name>
</gene>
<feature type="compositionally biased region" description="Low complexity" evidence="2">
    <location>
        <begin position="311"/>
        <end position="323"/>
    </location>
</feature>
<name>A0A135L9W5_PENPA</name>
<feature type="domain" description="RRM" evidence="3">
    <location>
        <begin position="127"/>
        <end position="207"/>
    </location>
</feature>
<dbReference type="AlphaFoldDB" id="A0A135L9W5"/>
<feature type="compositionally biased region" description="Basic and acidic residues" evidence="2">
    <location>
        <begin position="789"/>
        <end position="800"/>
    </location>
</feature>
<sequence length="888" mass="97863">MAIHYVEPNGSAPSISRHSTPEPAIPKQDIHEHTASESSVTGSSSSKPSTPEQPDTKPVKLVTVEPVEIVTVEPVEPAKSDKPTKAAKAAKEANPEEEEKPVYLPRADRMNQTPTKGNAQGLFLPDCCVFVGNLSIKVSLEKLEEDLTDMISTFGRCHVKIKLSQGLKKLPVAFVQFEDIIAANSALKQNGNLMLHNRVLRLESSRARRTAHFGYLTDKPIDKSIIVDALKGLGSLEGITIENFVNPEGVDSTFGVVTFAYPDDYADALQHFQNHPEYYMTRPAMDPNDNQLPHDYPAPGHRPSNQPPPNRGNGNQQRYNNGRRSFHRPWYSGSNNNNRGGFRNPPGAAPRHQNTPFANHGHSQSFNGQGHSPRGSFSQNYPGGNGFPHNNFNQGYPNPNYQNFHGNNFPPNYPNQNFIAAGAFPNPPVMFNQIHMHDGPPPPYHTDYTAMPPPGFPVFLGNQPYQHSNPLPPIVAQPQPQPVAGPVPGRRRLPPRPDCPLIVSSQPQFDTEHHRQLYYEPYPADETFANMQSSWVGPGICFVQPDYTQPYPPNAYPPSRQSSMESQQHNNSPPTVDESESTLVQTKVQTPETERGRQLVRPCHPNTDGGSDMASMSAPVSAPAKTQSEPISIQALDSLQERINMLGASKSADTQPGPSVPVKELIESQNQLTEPDNEPSLPQTESACDKTHNEKNEEMMNETEPSLGIDTKNEESGGSYSETGPKTPDTDVSREGAKLQTPAQADSLKSADTKTPDTTETLKPVDKTTPNKSKSPEMTTATPTKSGSKRLEPAVPDNKHLLARHAFQHRKPLKKKYQPKTDTGKTVEQYTREINAQRASIDPDLRVPEHLLQEVIQELESERRDNIRKSQGLGPSDKSSVNSGTSKK</sequence>
<feature type="compositionally biased region" description="Basic residues" evidence="2">
    <location>
        <begin position="801"/>
        <end position="818"/>
    </location>
</feature>
<dbReference type="InterPro" id="IPR035979">
    <property type="entry name" value="RBD_domain_sf"/>
</dbReference>
<dbReference type="Gene3D" id="3.30.70.330">
    <property type="match status" value="1"/>
</dbReference>
<dbReference type="SMART" id="SM00360">
    <property type="entry name" value="RRM"/>
    <property type="match status" value="1"/>
</dbReference>
<dbReference type="SUPFAM" id="SSF54928">
    <property type="entry name" value="RNA-binding domain, RBD"/>
    <property type="match status" value="1"/>
</dbReference>